<sequence>MIGKRLLEKFQQICADRLVGLALHPYLAKLNKLIEDYKSFDVCAEIYVTEVEYLIEKNQMAMAMQLCDEAIQLYLQLRTNERGEVVFSFTMPESLTC</sequence>
<proteinExistence type="predicted"/>
<evidence type="ECO:0000313" key="1">
    <source>
        <dbReference type="EMBL" id="SHE62600.1"/>
    </source>
</evidence>
<evidence type="ECO:0000313" key="2">
    <source>
        <dbReference type="Proteomes" id="UP000184436"/>
    </source>
</evidence>
<reference evidence="1 2" key="1">
    <citation type="submission" date="2016-11" db="EMBL/GenBank/DDBJ databases">
        <authorList>
            <person name="Jaros S."/>
            <person name="Januszkiewicz K."/>
            <person name="Wedrychowicz H."/>
        </authorList>
    </citation>
    <scope>NUCLEOTIDE SEQUENCE [LARGE SCALE GENOMIC DNA]</scope>
    <source>
        <strain evidence="1 2">DSM 26883</strain>
    </source>
</reference>
<accession>A0A1M4V118</accession>
<dbReference type="Proteomes" id="UP000184436">
    <property type="component" value="Unassembled WGS sequence"/>
</dbReference>
<gene>
    <name evidence="1" type="ORF">SAMN05444349_10456</name>
</gene>
<protein>
    <submittedName>
        <fullName evidence="1">Uncharacterized protein</fullName>
    </submittedName>
</protein>
<organism evidence="1 2">
    <name type="scientific">Bacteroides faecichinchillae</name>
    <dbReference type="NCBI Taxonomy" id="871325"/>
    <lineage>
        <taxon>Bacteria</taxon>
        <taxon>Pseudomonadati</taxon>
        <taxon>Bacteroidota</taxon>
        <taxon>Bacteroidia</taxon>
        <taxon>Bacteroidales</taxon>
        <taxon>Bacteroidaceae</taxon>
        <taxon>Bacteroides</taxon>
    </lineage>
</organism>
<dbReference type="EMBL" id="FQVD01000004">
    <property type="protein sequence ID" value="SHE62600.1"/>
    <property type="molecule type" value="Genomic_DNA"/>
</dbReference>
<name>A0A1M4V118_9BACE</name>
<dbReference type="AlphaFoldDB" id="A0A1M4V118"/>
<keyword evidence="2" id="KW-1185">Reference proteome</keyword>